<dbReference type="AlphaFoldDB" id="A0A0M2PUR4"/>
<dbReference type="OrthoDB" id="467081at2"/>
<dbReference type="Gene3D" id="3.30.310.110">
    <property type="entry name" value="XisI-like"/>
    <property type="match status" value="1"/>
</dbReference>
<protein>
    <submittedName>
        <fullName evidence="1">FdxN element excision controlling factor protein</fullName>
    </submittedName>
</protein>
<reference evidence="1" key="1">
    <citation type="submission" date="2012-04" db="EMBL/GenBank/DDBJ databases">
        <authorList>
            <person name="Borisov I.G."/>
            <person name="Ivanikova N.V."/>
            <person name="Pinevich A.V."/>
        </authorList>
    </citation>
    <scope>NUCLEOTIDE SEQUENCE</scope>
    <source>
        <strain evidence="1">CALU 1027</strain>
    </source>
</reference>
<evidence type="ECO:0000313" key="2">
    <source>
        <dbReference type="Proteomes" id="UP000034681"/>
    </source>
</evidence>
<dbReference type="InterPro" id="IPR035943">
    <property type="entry name" value="XisI-like_sf"/>
</dbReference>
<name>A0A0M2PUR4_PROHO</name>
<dbReference type="RefSeq" id="WP_017711622.1">
    <property type="nucleotide sequence ID" value="NZ_KB235933.1"/>
</dbReference>
<proteinExistence type="predicted"/>
<organism evidence="1 2">
    <name type="scientific">Prochlorothrix hollandica PCC 9006 = CALU 1027</name>
    <dbReference type="NCBI Taxonomy" id="317619"/>
    <lineage>
        <taxon>Bacteria</taxon>
        <taxon>Bacillati</taxon>
        <taxon>Cyanobacteriota</taxon>
        <taxon>Cyanophyceae</taxon>
        <taxon>Prochlorotrichales</taxon>
        <taxon>Prochlorotrichaceae</taxon>
        <taxon>Prochlorothrix</taxon>
    </lineage>
</organism>
<dbReference type="CDD" id="cd16382">
    <property type="entry name" value="XisI-like"/>
    <property type="match status" value="1"/>
</dbReference>
<keyword evidence="2" id="KW-1185">Reference proteome</keyword>
<gene>
    <name evidence="1" type="ORF">PROH_11215</name>
</gene>
<accession>A0A0M2PUR4</accession>
<dbReference type="InterPro" id="IPR014968">
    <property type="entry name" value="XisI"/>
</dbReference>
<dbReference type="SUPFAM" id="SSF143847">
    <property type="entry name" value="XisI-like"/>
    <property type="match status" value="1"/>
</dbReference>
<sequence length="110" mass="13321">MDRLNHYRQCIRDFLNHYSQLWRENGVENQIIFDSEHDHYLLLKAGWAGDQRIYYPVFHFDIKDNKIWVQENTTDIELDKDLEEMGISKKEIVVGFHHPLMREHSDYATV</sequence>
<evidence type="ECO:0000313" key="1">
    <source>
        <dbReference type="EMBL" id="KKJ00251.1"/>
    </source>
</evidence>
<dbReference type="Proteomes" id="UP000034681">
    <property type="component" value="Unassembled WGS sequence"/>
</dbReference>
<comment type="caution">
    <text evidence="1">The sequence shown here is derived from an EMBL/GenBank/DDBJ whole genome shotgun (WGS) entry which is preliminary data.</text>
</comment>
<dbReference type="Pfam" id="PF08869">
    <property type="entry name" value="XisI"/>
    <property type="match status" value="1"/>
</dbReference>
<dbReference type="STRING" id="317619.GCA_000332315_01019"/>
<dbReference type="EMBL" id="AJTX02000004">
    <property type="protein sequence ID" value="KKJ00251.1"/>
    <property type="molecule type" value="Genomic_DNA"/>
</dbReference>